<dbReference type="RefSeq" id="WP_378127504.1">
    <property type="nucleotide sequence ID" value="NZ_JBHSED010000046.1"/>
</dbReference>
<reference evidence="3" key="1">
    <citation type="journal article" date="2019" name="Int. J. Syst. Evol. Microbiol.">
        <title>The Global Catalogue of Microorganisms (GCM) 10K type strain sequencing project: providing services to taxonomists for standard genome sequencing and annotation.</title>
        <authorList>
            <consortium name="The Broad Institute Genomics Platform"/>
            <consortium name="The Broad Institute Genome Sequencing Center for Infectious Disease"/>
            <person name="Wu L."/>
            <person name="Ma J."/>
        </authorList>
    </citation>
    <scope>NUCLEOTIDE SEQUENCE [LARGE SCALE GENOMIC DNA]</scope>
    <source>
        <strain evidence="3">CGMCC 4.1641</strain>
    </source>
</reference>
<evidence type="ECO:0000313" key="3">
    <source>
        <dbReference type="Proteomes" id="UP001595755"/>
    </source>
</evidence>
<keyword evidence="3" id="KW-1185">Reference proteome</keyword>
<sequence length="41" mass="4295">MYWVRVLEESGVGRAVGAVISAAVVLGAAWHGLGALVRLLF</sequence>
<proteinExistence type="predicted"/>
<dbReference type="Proteomes" id="UP001595755">
    <property type="component" value="Unassembled WGS sequence"/>
</dbReference>
<keyword evidence="1" id="KW-0812">Transmembrane</keyword>
<comment type="caution">
    <text evidence="2">The sequence shown here is derived from an EMBL/GenBank/DDBJ whole genome shotgun (WGS) entry which is preliminary data.</text>
</comment>
<keyword evidence="1" id="KW-1133">Transmembrane helix</keyword>
<feature type="transmembrane region" description="Helical" evidence="1">
    <location>
        <begin position="15"/>
        <end position="40"/>
    </location>
</feature>
<accession>A0ABV8SEE6</accession>
<dbReference type="EMBL" id="JBHSED010000046">
    <property type="protein sequence ID" value="MFC4305956.1"/>
    <property type="molecule type" value="Genomic_DNA"/>
</dbReference>
<evidence type="ECO:0000313" key="2">
    <source>
        <dbReference type="EMBL" id="MFC4305956.1"/>
    </source>
</evidence>
<gene>
    <name evidence="2" type="ORF">ACFO1S_21225</name>
</gene>
<protein>
    <submittedName>
        <fullName evidence="2">Uncharacterized protein</fullName>
    </submittedName>
</protein>
<name>A0ABV8SEE6_9BACL</name>
<organism evidence="2 3">
    <name type="scientific">Cohnella boryungensis</name>
    <dbReference type="NCBI Taxonomy" id="768479"/>
    <lineage>
        <taxon>Bacteria</taxon>
        <taxon>Bacillati</taxon>
        <taxon>Bacillota</taxon>
        <taxon>Bacilli</taxon>
        <taxon>Bacillales</taxon>
        <taxon>Paenibacillaceae</taxon>
        <taxon>Cohnella</taxon>
    </lineage>
</organism>
<keyword evidence="1" id="KW-0472">Membrane</keyword>
<evidence type="ECO:0000256" key="1">
    <source>
        <dbReference type="SAM" id="Phobius"/>
    </source>
</evidence>